<dbReference type="Pfam" id="PF02635">
    <property type="entry name" value="DsrE"/>
    <property type="match status" value="1"/>
</dbReference>
<dbReference type="PANTHER" id="PTHR37691:SF1">
    <property type="entry name" value="BLR3518 PROTEIN"/>
    <property type="match status" value="1"/>
</dbReference>
<dbReference type="InterPro" id="IPR027396">
    <property type="entry name" value="DsrEFH-like"/>
</dbReference>
<dbReference type="InterPro" id="IPR003787">
    <property type="entry name" value="Sulphur_relay_DsrE/F-like"/>
</dbReference>
<gene>
    <name evidence="1" type="ORF">MNBD_GAMMA12-551</name>
</gene>
<dbReference type="EMBL" id="UOFL01000041">
    <property type="protein sequence ID" value="VAW73188.1"/>
    <property type="molecule type" value="Genomic_DNA"/>
</dbReference>
<protein>
    <submittedName>
        <fullName evidence="1">Uncharacterized protein</fullName>
    </submittedName>
</protein>
<sequence length="150" mass="16059">MKSIIKTGLAFATAALLVVGSASAAKKAKNGYNTQKVVYHVNNLQSAFGALRNVKNHLNALGDKNIEVRVVTHSSGAFAMVDGTKDKKGHAFSDTIAALSNRGVKFYICANTIRGKKISKDKINLNAKVIPSGVAEVAHLQQEGFFYIKP</sequence>
<dbReference type="SUPFAM" id="SSF75169">
    <property type="entry name" value="DsrEFH-like"/>
    <property type="match status" value="1"/>
</dbReference>
<name>A0A3B0XXT5_9ZZZZ</name>
<proteinExistence type="predicted"/>
<accession>A0A3B0XXT5</accession>
<organism evidence="1">
    <name type="scientific">hydrothermal vent metagenome</name>
    <dbReference type="NCBI Taxonomy" id="652676"/>
    <lineage>
        <taxon>unclassified sequences</taxon>
        <taxon>metagenomes</taxon>
        <taxon>ecological metagenomes</taxon>
    </lineage>
</organism>
<dbReference type="AlphaFoldDB" id="A0A3B0XXT5"/>
<dbReference type="Gene3D" id="3.40.1260.10">
    <property type="entry name" value="DsrEFH-like"/>
    <property type="match status" value="1"/>
</dbReference>
<reference evidence="1" key="1">
    <citation type="submission" date="2018-06" db="EMBL/GenBank/DDBJ databases">
        <authorList>
            <person name="Zhirakovskaya E."/>
        </authorList>
    </citation>
    <scope>NUCLEOTIDE SEQUENCE</scope>
</reference>
<dbReference type="PANTHER" id="PTHR37691">
    <property type="entry name" value="BLR3518 PROTEIN"/>
    <property type="match status" value="1"/>
</dbReference>
<evidence type="ECO:0000313" key="1">
    <source>
        <dbReference type="EMBL" id="VAW73188.1"/>
    </source>
</evidence>